<dbReference type="Gene3D" id="1.10.10.60">
    <property type="entry name" value="Homeodomain-like"/>
    <property type="match status" value="2"/>
</dbReference>
<dbReference type="SUPFAM" id="SSF46689">
    <property type="entry name" value="Homeodomain-like"/>
    <property type="match status" value="2"/>
</dbReference>
<dbReference type="InterPro" id="IPR018062">
    <property type="entry name" value="HTH_AraC-typ_CS"/>
</dbReference>
<dbReference type="PROSITE" id="PS01124">
    <property type="entry name" value="HTH_ARAC_FAMILY_2"/>
    <property type="match status" value="1"/>
</dbReference>
<keyword evidence="3" id="KW-0813">Transport</keyword>
<evidence type="ECO:0000313" key="11">
    <source>
        <dbReference type="EMBL" id="MCY9523229.1"/>
    </source>
</evidence>
<reference evidence="11 12" key="1">
    <citation type="submission" date="2022-05" db="EMBL/GenBank/DDBJ databases">
        <title>Genome Sequencing of Bee-Associated Microbes.</title>
        <authorList>
            <person name="Dunlap C."/>
        </authorList>
    </citation>
    <scope>NUCLEOTIDE SEQUENCE [LARGE SCALE GENOMIC DNA]</scope>
    <source>
        <strain evidence="11 12">NRRL NRS-1438</strain>
    </source>
</reference>
<dbReference type="InterPro" id="IPR009057">
    <property type="entry name" value="Homeodomain-like_sf"/>
</dbReference>
<name>A0ABT4E0U6_9BACL</name>
<dbReference type="Pfam" id="PF01497">
    <property type="entry name" value="Peripla_BP_2"/>
    <property type="match status" value="1"/>
</dbReference>
<evidence type="ECO:0000259" key="10">
    <source>
        <dbReference type="PROSITE" id="PS50983"/>
    </source>
</evidence>
<evidence type="ECO:0000256" key="8">
    <source>
        <dbReference type="SAM" id="MobiDB-lite"/>
    </source>
</evidence>
<evidence type="ECO:0000256" key="6">
    <source>
        <dbReference type="ARBA" id="ARBA00023125"/>
    </source>
</evidence>
<keyword evidence="6" id="KW-0238">DNA-binding</keyword>
<dbReference type="InterPro" id="IPR051313">
    <property type="entry name" value="Bact_iron-sidero_bind"/>
</dbReference>
<dbReference type="RefSeq" id="WP_087432130.1">
    <property type="nucleotide sequence ID" value="NZ_JAMDLV010000058.1"/>
</dbReference>
<dbReference type="Gene3D" id="3.40.50.1980">
    <property type="entry name" value="Nitrogenase molybdenum iron protein domain"/>
    <property type="match status" value="2"/>
</dbReference>
<evidence type="ECO:0000313" key="12">
    <source>
        <dbReference type="Proteomes" id="UP001207626"/>
    </source>
</evidence>
<dbReference type="InterPro" id="IPR018060">
    <property type="entry name" value="HTH_AraC"/>
</dbReference>
<feature type="domain" description="HTH araC/xylS-type" evidence="9">
    <location>
        <begin position="175"/>
        <end position="273"/>
    </location>
</feature>
<dbReference type="EMBL" id="JAMDLW010000062">
    <property type="protein sequence ID" value="MCY9523229.1"/>
    <property type="molecule type" value="Genomic_DNA"/>
</dbReference>
<evidence type="ECO:0000256" key="7">
    <source>
        <dbReference type="ARBA" id="ARBA00023163"/>
    </source>
</evidence>
<keyword evidence="7" id="KW-0804">Transcription</keyword>
<evidence type="ECO:0000256" key="5">
    <source>
        <dbReference type="ARBA" id="ARBA00023015"/>
    </source>
</evidence>
<dbReference type="Pfam" id="PF12833">
    <property type="entry name" value="HTH_18"/>
    <property type="match status" value="1"/>
</dbReference>
<keyword evidence="5" id="KW-0805">Transcription regulation</keyword>
<organism evidence="11 12">
    <name type="scientific">Paenibacillus apiarius</name>
    <dbReference type="NCBI Taxonomy" id="46240"/>
    <lineage>
        <taxon>Bacteria</taxon>
        <taxon>Bacillati</taxon>
        <taxon>Bacillota</taxon>
        <taxon>Bacilli</taxon>
        <taxon>Bacillales</taxon>
        <taxon>Paenibacillaceae</taxon>
        <taxon>Paenibacillus</taxon>
    </lineage>
</organism>
<proteinExistence type="inferred from homology"/>
<comment type="similarity">
    <text evidence="2">Belongs to the bacterial solute-binding protein 8 family.</text>
</comment>
<comment type="subcellular location">
    <subcellularLocation>
        <location evidence="1">Cell envelope</location>
    </subcellularLocation>
</comment>
<evidence type="ECO:0000256" key="2">
    <source>
        <dbReference type="ARBA" id="ARBA00008814"/>
    </source>
</evidence>
<accession>A0ABT4E0U6</accession>
<dbReference type="PANTHER" id="PTHR30532">
    <property type="entry name" value="IRON III DICITRATE-BINDING PERIPLASMIC PROTEIN"/>
    <property type="match status" value="1"/>
</dbReference>
<dbReference type="SUPFAM" id="SSF53807">
    <property type="entry name" value="Helical backbone' metal receptor"/>
    <property type="match status" value="1"/>
</dbReference>
<dbReference type="Proteomes" id="UP001207626">
    <property type="component" value="Unassembled WGS sequence"/>
</dbReference>
<dbReference type="PROSITE" id="PS00041">
    <property type="entry name" value="HTH_ARAC_FAMILY_1"/>
    <property type="match status" value="1"/>
</dbReference>
<protein>
    <submittedName>
        <fullName evidence="11">AraC family transcriptional regulator</fullName>
    </submittedName>
</protein>
<evidence type="ECO:0000256" key="4">
    <source>
        <dbReference type="ARBA" id="ARBA00022729"/>
    </source>
</evidence>
<evidence type="ECO:0000256" key="3">
    <source>
        <dbReference type="ARBA" id="ARBA00022448"/>
    </source>
</evidence>
<feature type="domain" description="Fe/B12 periplasmic-binding" evidence="10">
    <location>
        <begin position="401"/>
        <end position="654"/>
    </location>
</feature>
<comment type="caution">
    <text evidence="11">The sequence shown here is derived from an EMBL/GenBank/DDBJ whole genome shotgun (WGS) entry which is preliminary data.</text>
</comment>
<feature type="compositionally biased region" description="Low complexity" evidence="8">
    <location>
        <begin position="348"/>
        <end position="376"/>
    </location>
</feature>
<keyword evidence="4" id="KW-0732">Signal</keyword>
<dbReference type="PROSITE" id="PS50983">
    <property type="entry name" value="FE_B12_PBP"/>
    <property type="match status" value="1"/>
</dbReference>
<dbReference type="InterPro" id="IPR002491">
    <property type="entry name" value="ABC_transptr_periplasmic_BD"/>
</dbReference>
<gene>
    <name evidence="11" type="ORF">M5X09_26875</name>
</gene>
<sequence length="654" mass="73791">MNVKDHILLWNHAVINVMDVRHMAMECREQVHAYRLPASAFLFAARGSAQIWLNGNVNMVRRFHVLHGGKGACLDIEARDGFECYLILYKAALPPSRHELQLMLEHENPFQQQYAFTPQYPVILLDKARQMHDAWRRSEALEKLQAKSLFYQFVYELLWQIQRQGMETSTLDLSGQVVRYLTEHYRETITLEAMARQLNYSPQYLSKKFKDQTGCSPIHFLIQLRMERAQELLLTTDATLQEVAASVGYPDLFYFNRMFKKHAGMAPGQYKNHKYANDKVQHPAKKSLKFPIVNRVAQRYISNDDENHYQYNGEGDFTVYKRSKASMATAVLLCLTLLLSACGTGGANTNAANGRNNTTKAQQTEAGQQGGENQAESTRHGATKTVSTPFGDVDIPVKPQRIVAIDYLGSVIALGATPVGSSEWLMENPYIKDKIAGVENVGESIEKVMELEPDLIITLTTKQEQYEKYNKIAPTVSVPYDTFNNVHEEVAYFGELLGLQEEASAWLAEYDARIAAAKAKVDQAIPQESTFSVLEDQEKTVYILGGISGRGGRAIYEALGRKPPAGVTDEIIQKKYHPLSMEVLADYAGDYIVLTTGTKTLEEYKADPIWGKLDAVRQGRVYVWDEARSWFSDPIALLSQTEELADWLTAQLKS</sequence>
<evidence type="ECO:0000256" key="1">
    <source>
        <dbReference type="ARBA" id="ARBA00004196"/>
    </source>
</evidence>
<keyword evidence="12" id="KW-1185">Reference proteome</keyword>
<dbReference type="SMART" id="SM00342">
    <property type="entry name" value="HTH_ARAC"/>
    <property type="match status" value="1"/>
</dbReference>
<evidence type="ECO:0000259" key="9">
    <source>
        <dbReference type="PROSITE" id="PS01124"/>
    </source>
</evidence>
<feature type="region of interest" description="Disordered" evidence="8">
    <location>
        <begin position="348"/>
        <end position="387"/>
    </location>
</feature>
<dbReference type="PANTHER" id="PTHR30532:SF26">
    <property type="entry name" value="IRON(3+)-HYDROXAMATE-BINDING PROTEIN FHUD"/>
    <property type="match status" value="1"/>
</dbReference>